<dbReference type="PATRIC" id="fig|1227456.3.peg.260"/>
<dbReference type="PANTHER" id="PTHR46112:SF2">
    <property type="entry name" value="XAA-PRO AMINOPEPTIDASE P-RELATED"/>
    <property type="match status" value="1"/>
</dbReference>
<dbReference type="InterPro" id="IPR036005">
    <property type="entry name" value="Creatinase/aminopeptidase-like"/>
</dbReference>
<organism evidence="2 3">
    <name type="scientific">Halococcus salifodinae DSM 8989</name>
    <dbReference type="NCBI Taxonomy" id="1227456"/>
    <lineage>
        <taxon>Archaea</taxon>
        <taxon>Methanobacteriati</taxon>
        <taxon>Methanobacteriota</taxon>
        <taxon>Stenosarchaea group</taxon>
        <taxon>Halobacteria</taxon>
        <taxon>Halobacteriales</taxon>
        <taxon>Halococcaceae</taxon>
        <taxon>Halococcus</taxon>
    </lineage>
</organism>
<dbReference type="Gene3D" id="3.90.230.10">
    <property type="entry name" value="Creatinase/methionine aminopeptidase superfamily"/>
    <property type="match status" value="1"/>
</dbReference>
<name>M0NCR7_9EURY</name>
<dbReference type="SUPFAM" id="SSF55920">
    <property type="entry name" value="Creatinase/aminopeptidase"/>
    <property type="match status" value="1"/>
</dbReference>
<dbReference type="InterPro" id="IPR029149">
    <property type="entry name" value="Creatin/AminoP/Spt16_N"/>
</dbReference>
<evidence type="ECO:0000313" key="3">
    <source>
        <dbReference type="Proteomes" id="UP000011625"/>
    </source>
</evidence>
<proteinExistence type="predicted"/>
<reference evidence="2 3" key="1">
    <citation type="journal article" date="2014" name="PLoS Genet.">
        <title>Phylogenetically driven sequencing of extremely halophilic archaea reveals strategies for static and dynamic osmo-response.</title>
        <authorList>
            <person name="Becker E.A."/>
            <person name="Seitzer P.M."/>
            <person name="Tritt A."/>
            <person name="Larsen D."/>
            <person name="Krusor M."/>
            <person name="Yao A.I."/>
            <person name="Wu D."/>
            <person name="Madern D."/>
            <person name="Eisen J.A."/>
            <person name="Darling A.E."/>
            <person name="Facciotti M.T."/>
        </authorList>
    </citation>
    <scope>NUCLEOTIDE SEQUENCE [LARGE SCALE GENOMIC DNA]</scope>
    <source>
        <strain evidence="2 3">DSM 8989</strain>
    </source>
</reference>
<dbReference type="OrthoDB" id="202529at2157"/>
<dbReference type="InterPro" id="IPR000994">
    <property type="entry name" value="Pept_M24"/>
</dbReference>
<evidence type="ECO:0000313" key="2">
    <source>
        <dbReference type="EMBL" id="EMA55636.1"/>
    </source>
</evidence>
<evidence type="ECO:0000259" key="1">
    <source>
        <dbReference type="Pfam" id="PF00557"/>
    </source>
</evidence>
<dbReference type="RefSeq" id="WP_005038987.1">
    <property type="nucleotide sequence ID" value="NZ_AOME01000012.1"/>
</dbReference>
<protein>
    <submittedName>
        <fullName evidence="2">Peptidase M24</fullName>
    </submittedName>
</protein>
<dbReference type="CDD" id="cd01066">
    <property type="entry name" value="APP_MetAP"/>
    <property type="match status" value="1"/>
</dbReference>
<dbReference type="STRING" id="1227456.C450_01227"/>
<dbReference type="Proteomes" id="UP000011625">
    <property type="component" value="Unassembled WGS sequence"/>
</dbReference>
<dbReference type="InterPro" id="IPR050659">
    <property type="entry name" value="Peptidase_M24B"/>
</dbReference>
<keyword evidence="3" id="KW-1185">Reference proteome</keyword>
<feature type="domain" description="Peptidase M24" evidence="1">
    <location>
        <begin position="129"/>
        <end position="326"/>
    </location>
</feature>
<dbReference type="EMBL" id="AOME01000012">
    <property type="protein sequence ID" value="EMA55636.1"/>
    <property type="molecule type" value="Genomic_DNA"/>
</dbReference>
<dbReference type="Pfam" id="PF00557">
    <property type="entry name" value="Peptidase_M24"/>
    <property type="match status" value="1"/>
</dbReference>
<dbReference type="SUPFAM" id="SSF53092">
    <property type="entry name" value="Creatinase/prolidase N-terminal domain"/>
    <property type="match status" value="1"/>
</dbReference>
<sequence>METKLVRLDGLLDERELAAVWFGRPNTFAWLLGGNSVVDEETTVGVAAVGYDGDGLTVVTDNIEAPRLREEELPDGVAIETADWYAADLAAAIAERSPTPAAADFDVPGFESVDASGLRQPLVETDIAAYRELGRDTAAAVEDVCRELDPTDTERGVAGRLAGALADRGIAAPVALVGSGERAQQYRHYTPTDAQLGSYTLVSVTARRAGLHASCTRTVVFDPPSWLDDRHATAARIETSALAATRAVGREGGTAADVFEQIQDAYAALGYPDEWRAHHQGGAAGYAGREWIATPTHDAPVELPMGYAWNPTVQGAKSEDTMLVTENRFEPLTMTGDWPTRSVSAVGTDVELERHDLLRL</sequence>
<dbReference type="AlphaFoldDB" id="M0NCR7"/>
<dbReference type="PANTHER" id="PTHR46112">
    <property type="entry name" value="AMINOPEPTIDASE"/>
    <property type="match status" value="1"/>
</dbReference>
<gene>
    <name evidence="2" type="ORF">C450_01227</name>
</gene>
<comment type="caution">
    <text evidence="2">The sequence shown here is derived from an EMBL/GenBank/DDBJ whole genome shotgun (WGS) entry which is preliminary data.</text>
</comment>
<accession>M0NCR7</accession>